<evidence type="ECO:0000256" key="11">
    <source>
        <dbReference type="ARBA" id="ARBA00061209"/>
    </source>
</evidence>
<comment type="similarity">
    <text evidence="11">Belongs to the DMA1 family.</text>
</comment>
<dbReference type="GO" id="GO:0031578">
    <property type="term" value="P:mitotic spindle orientation checkpoint signaling"/>
    <property type="evidence" value="ECO:0007669"/>
    <property type="project" value="UniProtKB-ARBA"/>
</dbReference>
<evidence type="ECO:0000256" key="9">
    <source>
        <dbReference type="ARBA" id="ARBA00022833"/>
    </source>
</evidence>
<gene>
    <name evidence="16" type="ordered locus">PAS_chr3_0521</name>
</gene>
<dbReference type="FunFam" id="2.60.200.20:FF:000030">
    <property type="entry name" value="FHA domain-containing protein"/>
    <property type="match status" value="1"/>
</dbReference>
<keyword evidence="17" id="KW-1185">Reference proteome</keyword>
<name>C4R4T4_KOMPG</name>
<dbReference type="RefSeq" id="XP_002492749.1">
    <property type="nucleotide sequence ID" value="XM_002492704.1"/>
</dbReference>
<dbReference type="EMBL" id="FN392321">
    <property type="protein sequence ID" value="CAY70570.1"/>
    <property type="molecule type" value="Genomic_DNA"/>
</dbReference>
<dbReference type="PROSITE" id="PS50006">
    <property type="entry name" value="FHA_DOMAIN"/>
    <property type="match status" value="1"/>
</dbReference>
<evidence type="ECO:0000313" key="17">
    <source>
        <dbReference type="Proteomes" id="UP000000314"/>
    </source>
</evidence>
<dbReference type="SUPFAM" id="SSF49879">
    <property type="entry name" value="SMAD/FHA domain"/>
    <property type="match status" value="1"/>
</dbReference>
<evidence type="ECO:0000256" key="1">
    <source>
        <dbReference type="ARBA" id="ARBA00000900"/>
    </source>
</evidence>
<dbReference type="InterPro" id="IPR001841">
    <property type="entry name" value="Znf_RING"/>
</dbReference>
<dbReference type="HOGENOM" id="CLU_778701_0_0_1"/>
<dbReference type="GO" id="GO:0061630">
    <property type="term" value="F:ubiquitin protein ligase activity"/>
    <property type="evidence" value="ECO:0007669"/>
    <property type="project" value="UniProtKB-EC"/>
</dbReference>
<proteinExistence type="inferred from homology"/>
<keyword evidence="9" id="KW-0862">Zinc</keyword>
<dbReference type="AlphaFoldDB" id="C4R4T4"/>
<dbReference type="Pfam" id="PF00498">
    <property type="entry name" value="FHA"/>
    <property type="match status" value="1"/>
</dbReference>
<dbReference type="GO" id="GO:0032186">
    <property type="term" value="P:cellular bud neck septin ring organization"/>
    <property type="evidence" value="ECO:0007669"/>
    <property type="project" value="UniProtKB-ARBA"/>
</dbReference>
<dbReference type="eggNOG" id="KOG3872">
    <property type="taxonomic scope" value="Eukaryota"/>
</dbReference>
<protein>
    <recommendedName>
        <fullName evidence="3">RING-type E3 ubiquitin transferase</fullName>
        <ecNumber evidence="3">2.3.2.27</ecNumber>
    </recommendedName>
    <alternativeName>
        <fullName evidence="12">Checkpoint forkhead associated with RING domains-containing protein 1</fullName>
    </alternativeName>
</protein>
<dbReference type="GO" id="GO:0051865">
    <property type="term" value="P:protein autoubiquitination"/>
    <property type="evidence" value="ECO:0007669"/>
    <property type="project" value="UniProtKB-ARBA"/>
</dbReference>
<dbReference type="SMART" id="SM00184">
    <property type="entry name" value="RING"/>
    <property type="match status" value="1"/>
</dbReference>
<evidence type="ECO:0000256" key="6">
    <source>
        <dbReference type="ARBA" id="ARBA00022723"/>
    </source>
</evidence>
<dbReference type="GO" id="GO:0000132">
    <property type="term" value="P:establishment of mitotic spindle orientation"/>
    <property type="evidence" value="ECO:0007669"/>
    <property type="project" value="UniProtKB-ARBA"/>
</dbReference>
<dbReference type="GeneID" id="8199889"/>
<dbReference type="OMA" id="PMECAIC"/>
<dbReference type="InterPro" id="IPR008984">
    <property type="entry name" value="SMAD_FHA_dom_sf"/>
</dbReference>
<dbReference type="Pfam" id="PF17123">
    <property type="entry name" value="zf-RING_11"/>
    <property type="match status" value="1"/>
</dbReference>
<evidence type="ECO:0000256" key="2">
    <source>
        <dbReference type="ARBA" id="ARBA00004496"/>
    </source>
</evidence>
<dbReference type="PANTHER" id="PTHR15067">
    <property type="entry name" value="E3 UBIQUITIN-PROTEIN LIGASE RNF8"/>
    <property type="match status" value="1"/>
</dbReference>
<keyword evidence="6" id="KW-0479">Metal-binding</keyword>
<dbReference type="GO" id="GO:0005829">
    <property type="term" value="C:cytosol"/>
    <property type="evidence" value="ECO:0007669"/>
    <property type="project" value="TreeGrafter"/>
</dbReference>
<dbReference type="OrthoDB" id="687730at2759"/>
<accession>C4R4T4</accession>
<dbReference type="SUPFAM" id="SSF57850">
    <property type="entry name" value="RING/U-box"/>
    <property type="match status" value="1"/>
</dbReference>
<keyword evidence="5" id="KW-0808">Transferase</keyword>
<dbReference type="GO" id="GO:0097271">
    <property type="term" value="P:protein localization to bud neck"/>
    <property type="evidence" value="ECO:0007669"/>
    <property type="project" value="UniProtKB-ARBA"/>
</dbReference>
<evidence type="ECO:0000256" key="5">
    <source>
        <dbReference type="ARBA" id="ARBA00022679"/>
    </source>
</evidence>
<evidence type="ECO:0000256" key="13">
    <source>
        <dbReference type="PROSITE-ProRule" id="PRU00175"/>
    </source>
</evidence>
<keyword evidence="10" id="KW-0131">Cell cycle</keyword>
<evidence type="ECO:0000313" key="16">
    <source>
        <dbReference type="EMBL" id="CAY70570.1"/>
    </source>
</evidence>
<sequence length="356" mass="39175">MPYSNPQASTASLEGEALSLIDSEGNSRRRGSSLGFASGLISNLSNLIRPVPISSSQPMDSSPTMVRPISQDEAAVSASEVELLGLLQLNSSSSQQPLPQPEPESKKLHSIRLTPFVDHTTTAPALYFGSVIRKIKPNHQISIGRYTEKSRDAAHAPQGSSASVVFKSKVVSRSHAQFTVDSSGNWYIKDLKSSSGTFLNNQRLAPANTESPLFRLQDGDILQLGIDFRGGTEETFRCVKMRVELNKSWSRRAAKFSKESYRRLQQLSAPGRSTPEDGGVEPMECAICLLTLEPCQAIFTSPCSHSWHYKCIRRMIVTSYPQFMCPNCRSVCDLEAEAEEAENDSDLPDLDNKDDN</sequence>
<dbReference type="FunFam" id="3.30.40.10:FF:000426">
    <property type="entry name" value="DMA1p Ubiquitin-protein ligase (E3)"/>
    <property type="match status" value="1"/>
</dbReference>
<keyword evidence="7 13" id="KW-0863">Zinc-finger</keyword>
<dbReference type="InParanoid" id="C4R4T4"/>
<evidence type="ECO:0000256" key="12">
    <source>
        <dbReference type="ARBA" id="ARBA00080465"/>
    </source>
</evidence>
<dbReference type="PANTHER" id="PTHR15067:SF7">
    <property type="entry name" value="E3 UBIQUITIN-PROTEIN LIGASE DMA1-RELATED"/>
    <property type="match status" value="1"/>
</dbReference>
<comment type="subcellular location">
    <subcellularLocation>
        <location evidence="2">Cytoplasm</location>
    </subcellularLocation>
</comment>
<keyword evidence="4" id="KW-0963">Cytoplasm</keyword>
<dbReference type="GO" id="GO:0000151">
    <property type="term" value="C:ubiquitin ligase complex"/>
    <property type="evidence" value="ECO:0007669"/>
    <property type="project" value="TreeGrafter"/>
</dbReference>
<dbReference type="Gene3D" id="2.60.200.20">
    <property type="match status" value="1"/>
</dbReference>
<evidence type="ECO:0000259" key="15">
    <source>
        <dbReference type="PROSITE" id="PS50089"/>
    </source>
</evidence>
<dbReference type="InterPro" id="IPR013083">
    <property type="entry name" value="Znf_RING/FYVE/PHD"/>
</dbReference>
<dbReference type="GO" id="GO:0000921">
    <property type="term" value="P:septin ring assembly"/>
    <property type="evidence" value="ECO:0007669"/>
    <property type="project" value="UniProtKB-ARBA"/>
</dbReference>
<organism evidence="16 17">
    <name type="scientific">Komagataella phaffii (strain GS115 / ATCC 20864)</name>
    <name type="common">Yeast</name>
    <name type="synonym">Pichia pastoris</name>
    <dbReference type="NCBI Taxonomy" id="644223"/>
    <lineage>
        <taxon>Eukaryota</taxon>
        <taxon>Fungi</taxon>
        <taxon>Dikarya</taxon>
        <taxon>Ascomycota</taxon>
        <taxon>Saccharomycotina</taxon>
        <taxon>Pichiomycetes</taxon>
        <taxon>Pichiales</taxon>
        <taxon>Pichiaceae</taxon>
        <taxon>Komagataella</taxon>
    </lineage>
</organism>
<dbReference type="SMART" id="SM00240">
    <property type="entry name" value="FHA"/>
    <property type="match status" value="1"/>
</dbReference>
<dbReference type="Proteomes" id="UP000000314">
    <property type="component" value="Chromosome 3"/>
</dbReference>
<dbReference type="KEGG" id="ppa:PAS_chr3_0521"/>
<keyword evidence="8" id="KW-0833">Ubl conjugation pathway</keyword>
<evidence type="ECO:0000256" key="7">
    <source>
        <dbReference type="ARBA" id="ARBA00022771"/>
    </source>
</evidence>
<evidence type="ECO:0000256" key="10">
    <source>
        <dbReference type="ARBA" id="ARBA00023306"/>
    </source>
</evidence>
<evidence type="ECO:0000256" key="8">
    <source>
        <dbReference type="ARBA" id="ARBA00022786"/>
    </source>
</evidence>
<dbReference type="GO" id="GO:0090337">
    <property type="term" value="P:regulation of formin-nucleated actin cable assembly"/>
    <property type="evidence" value="ECO:0007669"/>
    <property type="project" value="UniProtKB-ARBA"/>
</dbReference>
<evidence type="ECO:0000256" key="3">
    <source>
        <dbReference type="ARBA" id="ARBA00012483"/>
    </source>
</evidence>
<evidence type="ECO:0000259" key="14">
    <source>
        <dbReference type="PROSITE" id="PS50006"/>
    </source>
</evidence>
<dbReference type="GO" id="GO:0006511">
    <property type="term" value="P:ubiquitin-dependent protein catabolic process"/>
    <property type="evidence" value="ECO:0007669"/>
    <property type="project" value="TreeGrafter"/>
</dbReference>
<reference evidence="16 17" key="1">
    <citation type="journal article" date="2009" name="Nat. Biotechnol.">
        <title>Genome sequence of the recombinant protein production host Pichia pastoris.</title>
        <authorList>
            <person name="De Schutter K."/>
            <person name="Lin Y.C."/>
            <person name="Tiels P."/>
            <person name="Van Hecke A."/>
            <person name="Glinka S."/>
            <person name="Weber-Lehmann J."/>
            <person name="Rouze P."/>
            <person name="Van de Peer Y."/>
            <person name="Callewaert N."/>
        </authorList>
    </citation>
    <scope>NUCLEOTIDE SEQUENCE [LARGE SCALE GENOMIC DNA]</scope>
    <source>
        <strain evidence="17">GS115 / ATCC 20864</strain>
    </source>
</reference>
<comment type="catalytic activity">
    <reaction evidence="1">
        <text>S-ubiquitinyl-[E2 ubiquitin-conjugating enzyme]-L-cysteine + [acceptor protein]-L-lysine = [E2 ubiquitin-conjugating enzyme]-L-cysteine + N(6)-ubiquitinyl-[acceptor protein]-L-lysine.</text>
        <dbReference type="EC" id="2.3.2.27"/>
    </reaction>
</comment>
<dbReference type="EC" id="2.3.2.27" evidence="3"/>
<feature type="domain" description="RING-type" evidence="15">
    <location>
        <begin position="285"/>
        <end position="329"/>
    </location>
</feature>
<feature type="domain" description="FHA" evidence="14">
    <location>
        <begin position="141"/>
        <end position="204"/>
    </location>
</feature>
<dbReference type="STRING" id="644223.C4R4T4"/>
<dbReference type="GO" id="GO:0008270">
    <property type="term" value="F:zinc ion binding"/>
    <property type="evidence" value="ECO:0007669"/>
    <property type="project" value="UniProtKB-KW"/>
</dbReference>
<dbReference type="SMR" id="C4R4T4"/>
<dbReference type="PROSITE" id="PS50089">
    <property type="entry name" value="ZF_RING_2"/>
    <property type="match status" value="1"/>
</dbReference>
<dbReference type="GO" id="GO:0032153">
    <property type="term" value="C:cell division site"/>
    <property type="evidence" value="ECO:0007669"/>
    <property type="project" value="TreeGrafter"/>
</dbReference>
<dbReference type="FunCoup" id="C4R4T4">
    <property type="interactions" value="158"/>
</dbReference>
<evidence type="ECO:0000256" key="4">
    <source>
        <dbReference type="ARBA" id="ARBA00022490"/>
    </source>
</evidence>
<dbReference type="InterPro" id="IPR000253">
    <property type="entry name" value="FHA_dom"/>
</dbReference>
<dbReference type="Gene3D" id="3.30.40.10">
    <property type="entry name" value="Zinc/RING finger domain, C3HC4 (zinc finger)"/>
    <property type="match status" value="1"/>
</dbReference>